<evidence type="ECO:0000256" key="2">
    <source>
        <dbReference type="ARBA" id="ARBA00022705"/>
    </source>
</evidence>
<evidence type="ECO:0000256" key="7">
    <source>
        <dbReference type="SAM" id="Phobius"/>
    </source>
</evidence>
<evidence type="ECO:0000256" key="5">
    <source>
        <dbReference type="ARBA" id="ARBA00023306"/>
    </source>
</evidence>
<keyword evidence="5" id="KW-0131">Cell cycle</keyword>
<evidence type="ECO:0000313" key="8">
    <source>
        <dbReference type="Proteomes" id="UP000808372"/>
    </source>
</evidence>
<dbReference type="RefSeq" id="XP_038856625.1">
    <property type="nucleotide sequence ID" value="XM_039000697.1"/>
</dbReference>
<keyword evidence="7" id="KW-1133">Transmembrane helix</keyword>
<dbReference type="PANTHER" id="PTHR28605">
    <property type="entry name" value="CTF8, CHROMOSOME TRANSMISSION FIDELITY FACTOR 8 HOMOLOG (S. CEREVISIAE)"/>
    <property type="match status" value="1"/>
</dbReference>
<dbReference type="GO" id="GO:0006260">
    <property type="term" value="P:DNA replication"/>
    <property type="evidence" value="ECO:0007669"/>
    <property type="project" value="UniProtKB-KW"/>
</dbReference>
<keyword evidence="7" id="KW-0472">Membrane</keyword>
<keyword evidence="2" id="KW-0235">DNA replication</keyword>
<dbReference type="GO" id="GO:0031390">
    <property type="term" value="C:Ctf18 RFC-like complex"/>
    <property type="evidence" value="ECO:0007669"/>
    <property type="project" value="InterPro"/>
</dbReference>
<dbReference type="PANTHER" id="PTHR28605:SF1">
    <property type="entry name" value="CHROMOSOME TRANSMISSION FIDELITY FACTOR 8"/>
    <property type="match status" value="1"/>
</dbReference>
<proteinExistence type="inferred from homology"/>
<keyword evidence="3" id="KW-0238">DNA-binding</keyword>
<keyword evidence="4" id="KW-0539">Nucleus</keyword>
<evidence type="ECO:0000256" key="6">
    <source>
        <dbReference type="ARBA" id="ARBA00038447"/>
    </source>
</evidence>
<keyword evidence="8" id="KW-1185">Reference proteome</keyword>
<dbReference type="GeneID" id="120053566"/>
<comment type="similarity">
    <text evidence="6">Belongs to the CTF8 family.</text>
</comment>
<dbReference type="Pfam" id="PF09696">
    <property type="entry name" value="Ctf8"/>
    <property type="match status" value="1"/>
</dbReference>
<evidence type="ECO:0000313" key="9">
    <source>
        <dbReference type="RefSeq" id="XP_038856625.1"/>
    </source>
</evidence>
<gene>
    <name evidence="9" type="primary">LOC120053566</name>
</gene>
<sequence length="160" mass="17596">MLFQLSFCEQHDGSNCKTSSVDGPGPTEWLLVELQGEMMSRQNSGLAGNLMGDLLYTTQGVPVLIVGQPHPLWKVVKLEKPFAVLMKHSGLSTGGEGSMEINQQNPTTYSISALIKKKLIFNTRPKPIITNVPRKFFFFVLCLTTLTLVTSVGAKDMLHS</sequence>
<evidence type="ECO:0000256" key="4">
    <source>
        <dbReference type="ARBA" id="ARBA00023242"/>
    </source>
</evidence>
<dbReference type="GO" id="GO:0007064">
    <property type="term" value="P:mitotic sister chromatid cohesion"/>
    <property type="evidence" value="ECO:0007669"/>
    <property type="project" value="InterPro"/>
</dbReference>
<reference evidence="9" key="1">
    <citation type="submission" date="2025-08" db="UniProtKB">
        <authorList>
            <consortium name="RefSeq"/>
        </authorList>
    </citation>
    <scope>IDENTIFICATION</scope>
    <source>
        <tissue evidence="9">White muscle</tissue>
    </source>
</reference>
<protein>
    <submittedName>
        <fullName evidence="9">Chromosome transmission fidelity protein 8 homolog</fullName>
    </submittedName>
</protein>
<dbReference type="Proteomes" id="UP000808372">
    <property type="component" value="Chromosome 9"/>
</dbReference>
<dbReference type="InterPro" id="IPR018607">
    <property type="entry name" value="Ctf8"/>
</dbReference>
<accession>A0A8U1BZ16</accession>
<evidence type="ECO:0000256" key="1">
    <source>
        <dbReference type="ARBA" id="ARBA00004123"/>
    </source>
</evidence>
<dbReference type="AlphaFoldDB" id="A0A8U1BZ16"/>
<name>A0A8U1BZ16_SALNM</name>
<dbReference type="GO" id="GO:0003677">
    <property type="term" value="F:DNA binding"/>
    <property type="evidence" value="ECO:0007669"/>
    <property type="project" value="UniProtKB-KW"/>
</dbReference>
<organism evidence="8 9">
    <name type="scientific">Salvelinus namaycush</name>
    <name type="common">Lake trout</name>
    <name type="synonym">Salmo namaycush</name>
    <dbReference type="NCBI Taxonomy" id="8040"/>
    <lineage>
        <taxon>Eukaryota</taxon>
        <taxon>Metazoa</taxon>
        <taxon>Chordata</taxon>
        <taxon>Craniata</taxon>
        <taxon>Vertebrata</taxon>
        <taxon>Euteleostomi</taxon>
        <taxon>Actinopterygii</taxon>
        <taxon>Neopterygii</taxon>
        <taxon>Teleostei</taxon>
        <taxon>Protacanthopterygii</taxon>
        <taxon>Salmoniformes</taxon>
        <taxon>Salmonidae</taxon>
        <taxon>Salmoninae</taxon>
        <taxon>Salvelinus</taxon>
    </lineage>
</organism>
<feature type="transmembrane region" description="Helical" evidence="7">
    <location>
        <begin position="136"/>
        <end position="154"/>
    </location>
</feature>
<comment type="subcellular location">
    <subcellularLocation>
        <location evidence="1">Nucleus</location>
    </subcellularLocation>
</comment>
<evidence type="ECO:0000256" key="3">
    <source>
        <dbReference type="ARBA" id="ARBA00023125"/>
    </source>
</evidence>
<dbReference type="KEGG" id="snh:120053566"/>
<keyword evidence="7" id="KW-0812">Transmembrane</keyword>